<keyword evidence="5" id="KW-1133">Transmembrane helix</keyword>
<evidence type="ECO:0000256" key="2">
    <source>
        <dbReference type="ARBA" id="ARBA00022723"/>
    </source>
</evidence>
<evidence type="ECO:0000313" key="8">
    <source>
        <dbReference type="Proteomes" id="UP000004478"/>
    </source>
</evidence>
<dbReference type="InterPro" id="IPR032675">
    <property type="entry name" value="LRR_dom_sf"/>
</dbReference>
<dbReference type="Pfam" id="PF13290">
    <property type="entry name" value="CHB_HEX_C_1"/>
    <property type="match status" value="1"/>
</dbReference>
<reference evidence="7 8" key="1">
    <citation type="journal article" date="2012" name="J. Bacteriol.">
        <title>Draft Genome Sequence of Cecembia lonarensis Strain LW9T, Isolated from Lonar Lake, a Haloalkaline Lake in India.</title>
        <authorList>
            <person name="Shivaji S."/>
            <person name="Ara S."/>
            <person name="Singh A."/>
            <person name="Pinnaka A.K."/>
        </authorList>
    </citation>
    <scope>NUCLEOTIDE SEQUENCE [LARGE SCALE GENOMIC DNA]</scope>
    <source>
        <strain evidence="7 8">LW9</strain>
    </source>
</reference>
<feature type="transmembrane region" description="Helical" evidence="5">
    <location>
        <begin position="7"/>
        <end position="27"/>
    </location>
</feature>
<organism evidence="7 8">
    <name type="scientific">Cecembia lonarensis (strain CCUG 58316 / KCTC 22772 / LW9)</name>
    <dbReference type="NCBI Taxonomy" id="1225176"/>
    <lineage>
        <taxon>Bacteria</taxon>
        <taxon>Pseudomonadati</taxon>
        <taxon>Bacteroidota</taxon>
        <taxon>Cytophagia</taxon>
        <taxon>Cytophagales</taxon>
        <taxon>Cyclobacteriaceae</taxon>
        <taxon>Cecembia</taxon>
    </lineage>
</organism>
<dbReference type="InterPro" id="IPR009056">
    <property type="entry name" value="Cyt_c-like_dom"/>
</dbReference>
<dbReference type="InterPro" id="IPR011429">
    <property type="entry name" value="Cyt_c_Planctomycete-type"/>
</dbReference>
<comment type="caution">
    <text evidence="7">The sequence shown here is derived from an EMBL/GenBank/DDBJ whole genome shotgun (WGS) entry which is preliminary data.</text>
</comment>
<dbReference type="GO" id="GO:0046872">
    <property type="term" value="F:metal ion binding"/>
    <property type="evidence" value="ECO:0007669"/>
    <property type="project" value="UniProtKB-KW"/>
</dbReference>
<dbReference type="OrthoDB" id="713772at2"/>
<dbReference type="Gene3D" id="3.80.10.10">
    <property type="entry name" value="Ribonuclease Inhibitor"/>
    <property type="match status" value="1"/>
</dbReference>
<name>K1LE26_CECL9</name>
<dbReference type="GO" id="GO:0009055">
    <property type="term" value="F:electron transfer activity"/>
    <property type="evidence" value="ECO:0007669"/>
    <property type="project" value="InterPro"/>
</dbReference>
<gene>
    <name evidence="7" type="ORF">B879_00976</name>
</gene>
<dbReference type="PANTHER" id="PTHR35889">
    <property type="entry name" value="CYCLOINULO-OLIGOSACCHARIDE FRUCTANOTRANSFERASE-RELATED"/>
    <property type="match status" value="1"/>
</dbReference>
<evidence type="ECO:0000256" key="4">
    <source>
        <dbReference type="PROSITE-ProRule" id="PRU00433"/>
    </source>
</evidence>
<feature type="transmembrane region" description="Helical" evidence="5">
    <location>
        <begin position="137"/>
        <end position="157"/>
    </location>
</feature>
<dbReference type="Pfam" id="PF07635">
    <property type="entry name" value="PSCyt1"/>
    <property type="match status" value="1"/>
</dbReference>
<evidence type="ECO:0000259" key="6">
    <source>
        <dbReference type="PROSITE" id="PS51007"/>
    </source>
</evidence>
<dbReference type="SUPFAM" id="SSF52047">
    <property type="entry name" value="RNI-like"/>
    <property type="match status" value="1"/>
</dbReference>
<sequence length="713" mass="80546">MTKSFKFTSILQNLLIILHGLCLVLVLGHERLEIPALLEFIGRTHPLILHFPIVLLLLLTLIFWNPKLSLLDNPQFSKSLFLVTLVLTGMTVLAGLLLAAEEGYVKEEFFLHQWTGVGLFWLATLWFVFWKKQKFSIARFFSTLTVILIIITGHLGASMTHGDDFLLAPFKKESRLKKVDLEEAVSFDHVIKPILEQKCISCHKASKQKGDLRLDGESFILTGGKNGPSIDFTNPELSTIIQRILLPIDDEEHMPPKGKTQLTSEENELIIAWINESAHFDKKLVNYPEDSEFFHLAKNIFVEDRMSNYQFPAAAASTIGKLNNDYRLIQAIYPSSPALRVAFFGRGNFNPKQIDELSDIKGQLVDLNLANMPLNDEDVRKLSQFSQLEKINLNGTGISGTYLDELKSLKQLKSLSLTGNPIDAKNLEKLGQLTQLEQLFIWETRLDPESISTLKTMLPETIIETGFEDKGQLYQLNPPIIQAKSGIFHDKIDVSIKHPIGSVSIFYTLDNTLPDSGNYVLYEKPITIDKNATLRVRAFAAGWLGSEENRSVFFKAGVKPSAYHLTFPPDNAYKGKGAETLFDLQKGDEDFASGKWLGFKDNDCEIIMEFNEAAPLESISLSFLSAEASYIFPPASVEIWGKTQESNWILLHAEKPEQPNQIRERKQLLLDYALDGTPYHQLKAIIKPINPLPKWHQGAGQRGWMFIDEVFIN</sequence>
<feature type="transmembrane region" description="Helical" evidence="5">
    <location>
        <begin position="111"/>
        <end position="130"/>
    </location>
</feature>
<feature type="transmembrane region" description="Helical" evidence="5">
    <location>
        <begin position="47"/>
        <end position="64"/>
    </location>
</feature>
<dbReference type="SUPFAM" id="SSF46626">
    <property type="entry name" value="Cytochrome c"/>
    <property type="match status" value="1"/>
</dbReference>
<dbReference type="GO" id="GO:0020037">
    <property type="term" value="F:heme binding"/>
    <property type="evidence" value="ECO:0007669"/>
    <property type="project" value="InterPro"/>
</dbReference>
<keyword evidence="1 4" id="KW-0349">Heme</keyword>
<accession>K1LE26</accession>
<dbReference type="Proteomes" id="UP000004478">
    <property type="component" value="Unassembled WGS sequence"/>
</dbReference>
<evidence type="ECO:0000313" key="7">
    <source>
        <dbReference type="EMBL" id="EKB50427.1"/>
    </source>
</evidence>
<dbReference type="RefSeq" id="WP_009184020.1">
    <property type="nucleotide sequence ID" value="NZ_AMGM01000009.1"/>
</dbReference>
<keyword evidence="5" id="KW-0812">Transmembrane</keyword>
<feature type="transmembrane region" description="Helical" evidence="5">
    <location>
        <begin position="76"/>
        <end position="99"/>
    </location>
</feature>
<keyword evidence="2 4" id="KW-0479">Metal-binding</keyword>
<dbReference type="EMBL" id="AMGM01000009">
    <property type="protein sequence ID" value="EKB50427.1"/>
    <property type="molecule type" value="Genomic_DNA"/>
</dbReference>
<dbReference type="AlphaFoldDB" id="K1LE26"/>
<dbReference type="InterPro" id="IPR059177">
    <property type="entry name" value="GH29D-like_dom"/>
</dbReference>
<feature type="domain" description="Cytochrome c" evidence="6">
    <location>
        <begin position="157"/>
        <end position="278"/>
    </location>
</feature>
<proteinExistence type="predicted"/>
<evidence type="ECO:0000256" key="5">
    <source>
        <dbReference type="SAM" id="Phobius"/>
    </source>
</evidence>
<dbReference type="InterPro" id="IPR036909">
    <property type="entry name" value="Cyt_c-like_dom_sf"/>
</dbReference>
<keyword evidence="5" id="KW-0472">Membrane</keyword>
<protein>
    <submittedName>
        <fullName evidence="7">Planctomycete cytochrome C</fullName>
    </submittedName>
</protein>
<evidence type="ECO:0000256" key="1">
    <source>
        <dbReference type="ARBA" id="ARBA00022617"/>
    </source>
</evidence>
<keyword evidence="8" id="KW-1185">Reference proteome</keyword>
<evidence type="ECO:0000256" key="3">
    <source>
        <dbReference type="ARBA" id="ARBA00023004"/>
    </source>
</evidence>
<dbReference type="PATRIC" id="fig|1225176.3.peg.1042"/>
<keyword evidence="3 4" id="KW-0408">Iron</keyword>
<dbReference type="PROSITE" id="PS51007">
    <property type="entry name" value="CYTC"/>
    <property type="match status" value="1"/>
</dbReference>
<dbReference type="PANTHER" id="PTHR35889:SF3">
    <property type="entry name" value="F-BOX DOMAIN-CONTAINING PROTEIN"/>
    <property type="match status" value="1"/>
</dbReference>